<dbReference type="EMBL" id="CM042050">
    <property type="protein sequence ID" value="KAI3735445.1"/>
    <property type="molecule type" value="Genomic_DNA"/>
</dbReference>
<gene>
    <name evidence="1" type="ORF">L6452_14942</name>
</gene>
<accession>A0ACB9CMD1</accession>
<proteinExistence type="predicted"/>
<dbReference type="Proteomes" id="UP001055879">
    <property type="component" value="Linkage Group LG04"/>
</dbReference>
<reference evidence="2" key="1">
    <citation type="journal article" date="2022" name="Mol. Ecol. Resour.">
        <title>The genomes of chicory, endive, great burdock and yacon provide insights into Asteraceae palaeo-polyploidization history and plant inulin production.</title>
        <authorList>
            <person name="Fan W."/>
            <person name="Wang S."/>
            <person name="Wang H."/>
            <person name="Wang A."/>
            <person name="Jiang F."/>
            <person name="Liu H."/>
            <person name="Zhao H."/>
            <person name="Xu D."/>
            <person name="Zhang Y."/>
        </authorList>
    </citation>
    <scope>NUCLEOTIDE SEQUENCE [LARGE SCALE GENOMIC DNA]</scope>
    <source>
        <strain evidence="2">cv. Niubang</strain>
    </source>
</reference>
<name>A0ACB9CMD1_ARCLA</name>
<organism evidence="1 2">
    <name type="scientific">Arctium lappa</name>
    <name type="common">Greater burdock</name>
    <name type="synonym">Lappa major</name>
    <dbReference type="NCBI Taxonomy" id="4217"/>
    <lineage>
        <taxon>Eukaryota</taxon>
        <taxon>Viridiplantae</taxon>
        <taxon>Streptophyta</taxon>
        <taxon>Embryophyta</taxon>
        <taxon>Tracheophyta</taxon>
        <taxon>Spermatophyta</taxon>
        <taxon>Magnoliopsida</taxon>
        <taxon>eudicotyledons</taxon>
        <taxon>Gunneridae</taxon>
        <taxon>Pentapetalae</taxon>
        <taxon>asterids</taxon>
        <taxon>campanulids</taxon>
        <taxon>Asterales</taxon>
        <taxon>Asteraceae</taxon>
        <taxon>Carduoideae</taxon>
        <taxon>Cardueae</taxon>
        <taxon>Arctiinae</taxon>
        <taxon>Arctium</taxon>
    </lineage>
</organism>
<evidence type="ECO:0000313" key="2">
    <source>
        <dbReference type="Proteomes" id="UP001055879"/>
    </source>
</evidence>
<sequence length="110" mass="12288">MHTALCRDAGKGYLEGMISACQFCVNVEEPFAVNEFDLPCLKILILTKGSLAVTDRAQPPRRSRSVSGMQGCSAEILMNYAVLKREDEFSFMDAWILQLLLCKQIIGKNE</sequence>
<evidence type="ECO:0000313" key="1">
    <source>
        <dbReference type="EMBL" id="KAI3735445.1"/>
    </source>
</evidence>
<protein>
    <submittedName>
        <fullName evidence="1">Uncharacterized protein</fullName>
    </submittedName>
</protein>
<comment type="caution">
    <text evidence="1">The sequence shown here is derived from an EMBL/GenBank/DDBJ whole genome shotgun (WGS) entry which is preliminary data.</text>
</comment>
<keyword evidence="2" id="KW-1185">Reference proteome</keyword>
<reference evidence="1 2" key="2">
    <citation type="journal article" date="2022" name="Mol. Ecol. Resour.">
        <title>The genomes of chicory, endive, great burdock and yacon provide insights into Asteraceae paleo-polyploidization history and plant inulin production.</title>
        <authorList>
            <person name="Fan W."/>
            <person name="Wang S."/>
            <person name="Wang H."/>
            <person name="Wang A."/>
            <person name="Jiang F."/>
            <person name="Liu H."/>
            <person name="Zhao H."/>
            <person name="Xu D."/>
            <person name="Zhang Y."/>
        </authorList>
    </citation>
    <scope>NUCLEOTIDE SEQUENCE [LARGE SCALE GENOMIC DNA]</scope>
    <source>
        <strain evidence="2">cv. Niubang</strain>
    </source>
</reference>